<dbReference type="InterPro" id="IPR043147">
    <property type="entry name" value="Penicillin_amidase_A-knob"/>
</dbReference>
<dbReference type="InterPro" id="IPR043146">
    <property type="entry name" value="Penicillin_amidase_N_B-knob"/>
</dbReference>
<dbReference type="GO" id="GO:0017000">
    <property type="term" value="P:antibiotic biosynthetic process"/>
    <property type="evidence" value="ECO:0007669"/>
    <property type="project" value="InterPro"/>
</dbReference>
<dbReference type="AlphaFoldDB" id="A0A7R8WX29"/>
<dbReference type="SUPFAM" id="SSF102405">
    <property type="entry name" value="MCP/YpsA-like"/>
    <property type="match status" value="1"/>
</dbReference>
<dbReference type="InterPro" id="IPR002692">
    <property type="entry name" value="S45"/>
</dbReference>
<protein>
    <submittedName>
        <fullName evidence="1">Uncharacterized protein</fullName>
    </submittedName>
</protein>
<sequence>MYGFHLALTPFPLLAHNRNYAYGMTMLENDDLDFYQEPQEAEFEAREEVIKVKGEDDVKLTVRSGKHGPIMNDLVETISREEPVAMDWIYTRLENEMLQVSYEISHAESLTEFRDGVSKIHAPGLNIMYGDAKGNIAWFGAAKLYSRAEGVHSKFILDGADPTQDHLMLLDFDQNPQAINPRWDYVYSANNQPEEVDGRLYPGYYLPEDRAKKIVQLLEAKDDFTQSHVEEMIYNVQSSNSAELAGIVLRNMSLVKMNDLEKEAIETLKAWDGSYKKEDIAPAIYFTLIYNILENTFKDEMGEETFDQFIKAHLSKRQIAKQIQMLKSRLIPDLVKAQLTITSGFAYGVDILAHRQTLACNGKTIAVLGSGLNCIYPQRHQADMLKI</sequence>
<name>A0A7R8WX29_9CRUS</name>
<accession>A0A7R8WX29</accession>
<dbReference type="InterPro" id="IPR029055">
    <property type="entry name" value="Ntn_hydrolases_N"/>
</dbReference>
<dbReference type="Gene3D" id="1.10.1400.10">
    <property type="match status" value="1"/>
</dbReference>
<dbReference type="GO" id="GO:0016787">
    <property type="term" value="F:hydrolase activity"/>
    <property type="evidence" value="ECO:0007669"/>
    <property type="project" value="InterPro"/>
</dbReference>
<dbReference type="SUPFAM" id="SSF56235">
    <property type="entry name" value="N-terminal nucleophile aminohydrolases (Ntn hydrolases)"/>
    <property type="match status" value="1"/>
</dbReference>
<feature type="non-terminal residue" evidence="1">
    <location>
        <position position="1"/>
    </location>
</feature>
<dbReference type="Gene3D" id="3.60.20.10">
    <property type="entry name" value="Glutamine Phosphoribosylpyrophosphate, subunit 1, domain 1"/>
    <property type="match status" value="1"/>
</dbReference>
<proteinExistence type="predicted"/>
<dbReference type="EMBL" id="OB681940">
    <property type="protein sequence ID" value="CAD7236794.1"/>
    <property type="molecule type" value="Genomic_DNA"/>
</dbReference>
<dbReference type="OrthoDB" id="311470at2759"/>
<evidence type="ECO:0000313" key="1">
    <source>
        <dbReference type="EMBL" id="CAD7236794.1"/>
    </source>
</evidence>
<organism evidence="1">
    <name type="scientific">Cyprideis torosa</name>
    <dbReference type="NCBI Taxonomy" id="163714"/>
    <lineage>
        <taxon>Eukaryota</taxon>
        <taxon>Metazoa</taxon>
        <taxon>Ecdysozoa</taxon>
        <taxon>Arthropoda</taxon>
        <taxon>Crustacea</taxon>
        <taxon>Oligostraca</taxon>
        <taxon>Ostracoda</taxon>
        <taxon>Podocopa</taxon>
        <taxon>Podocopida</taxon>
        <taxon>Cytherocopina</taxon>
        <taxon>Cytheroidea</taxon>
        <taxon>Cytherideidae</taxon>
        <taxon>Cyprideis</taxon>
    </lineage>
</organism>
<dbReference type="Gene3D" id="2.30.120.10">
    <property type="match status" value="1"/>
</dbReference>
<reference evidence="1" key="1">
    <citation type="submission" date="2020-11" db="EMBL/GenBank/DDBJ databases">
        <authorList>
            <person name="Tran Van P."/>
        </authorList>
    </citation>
    <scope>NUCLEOTIDE SEQUENCE</scope>
</reference>
<dbReference type="PANTHER" id="PTHR34218">
    <property type="entry name" value="PEPTIDASE S45 PENICILLIN AMIDASE"/>
    <property type="match status" value="1"/>
</dbReference>
<dbReference type="PANTHER" id="PTHR34218:SF5">
    <property type="entry name" value="PENICILLIN ACYLASE FAMILY PROTEIN"/>
    <property type="match status" value="1"/>
</dbReference>
<dbReference type="Pfam" id="PF01804">
    <property type="entry name" value="Penicil_amidase"/>
    <property type="match status" value="1"/>
</dbReference>
<gene>
    <name evidence="1" type="ORF">CTOB1V02_LOCUS14609</name>
</gene>